<dbReference type="CDD" id="cd00093">
    <property type="entry name" value="HTH_XRE"/>
    <property type="match status" value="1"/>
</dbReference>
<gene>
    <name evidence="2" type="ORF">BG04_1475</name>
</gene>
<accession>A0A0B6AS24</accession>
<dbReference type="GO" id="GO:0003677">
    <property type="term" value="F:DNA binding"/>
    <property type="evidence" value="ECO:0007669"/>
    <property type="project" value="InterPro"/>
</dbReference>
<protein>
    <submittedName>
        <fullName evidence="2">Helix-turn-helix family protein</fullName>
    </submittedName>
</protein>
<dbReference type="KEGG" id="bmeg:BG04_1475"/>
<evidence type="ECO:0000259" key="1">
    <source>
        <dbReference type="PROSITE" id="PS50943"/>
    </source>
</evidence>
<proteinExistence type="predicted"/>
<dbReference type="HOGENOM" id="CLU_130270_0_0_9"/>
<dbReference type="PROSITE" id="PS50943">
    <property type="entry name" value="HTH_CROC1"/>
    <property type="match status" value="1"/>
</dbReference>
<sequence length="172" mass="19467">MNIGKHLKELRKPDSQQQLALELNLSREAVSAYETERTKLPVDIAQRVMEKYDDPWFAINIANKYTGGAWVRKLDGEFAELNRSSVVLKTLEELDEAVTSIKNAPFVKHPKLLAAYELQDLKKSLLEAIDVIVAASHLVAVSCEEYGYSWNELWDEHTSKLVSNGYVSKGMN</sequence>
<organism evidence="2 3">
    <name type="scientific">Priestia megaterium (strain ATCC 14581 / DSM 32 / CCUG 1817 / JCM 2506 / NBRC 15308 / NCIMB 9376 / NCTC 10342 / NRRL B-14308 / VKM B-512 / Ford 19)</name>
    <name type="common">Bacillus megaterium</name>
    <dbReference type="NCBI Taxonomy" id="1348623"/>
    <lineage>
        <taxon>Bacteria</taxon>
        <taxon>Bacillati</taxon>
        <taxon>Bacillota</taxon>
        <taxon>Bacilli</taxon>
        <taxon>Bacillales</taxon>
        <taxon>Bacillaceae</taxon>
        <taxon>Priestia</taxon>
    </lineage>
</organism>
<dbReference type="Pfam" id="PF01381">
    <property type="entry name" value="HTH_3"/>
    <property type="match status" value="1"/>
</dbReference>
<dbReference type="Proteomes" id="UP000031829">
    <property type="component" value="Chromosome"/>
</dbReference>
<dbReference type="GeneID" id="93644945"/>
<dbReference type="RefSeq" id="WP_034656697.1">
    <property type="nucleotide sequence ID" value="NZ_BCVB01000021.1"/>
</dbReference>
<evidence type="ECO:0000313" key="3">
    <source>
        <dbReference type="Proteomes" id="UP000031829"/>
    </source>
</evidence>
<dbReference type="EMBL" id="CP009920">
    <property type="protein sequence ID" value="AJI23448.1"/>
    <property type="molecule type" value="Genomic_DNA"/>
</dbReference>
<dbReference type="InterPro" id="IPR001387">
    <property type="entry name" value="Cro/C1-type_HTH"/>
</dbReference>
<evidence type="ECO:0000313" key="2">
    <source>
        <dbReference type="EMBL" id="AJI23448.1"/>
    </source>
</evidence>
<dbReference type="SUPFAM" id="SSF47413">
    <property type="entry name" value="lambda repressor-like DNA-binding domains"/>
    <property type="match status" value="1"/>
</dbReference>
<dbReference type="InterPro" id="IPR010982">
    <property type="entry name" value="Lambda_DNA-bd_dom_sf"/>
</dbReference>
<dbReference type="Gene3D" id="1.10.260.40">
    <property type="entry name" value="lambda repressor-like DNA-binding domains"/>
    <property type="match status" value="1"/>
</dbReference>
<dbReference type="AlphaFoldDB" id="A0A0B6AS24"/>
<name>A0A0B6AS24_PRIM2</name>
<feature type="domain" description="HTH cro/C1-type" evidence="1">
    <location>
        <begin position="15"/>
        <end position="53"/>
    </location>
</feature>
<reference evidence="2 3" key="1">
    <citation type="journal article" date="2015" name="Genome Announc.">
        <title>Complete genome sequences for 35 biothreat assay-relevant bacillus species.</title>
        <authorList>
            <person name="Johnson S.L."/>
            <person name="Daligault H.E."/>
            <person name="Davenport K.W."/>
            <person name="Jaissle J."/>
            <person name="Frey K.G."/>
            <person name="Ladner J.T."/>
            <person name="Broomall S.M."/>
            <person name="Bishop-Lilly K.A."/>
            <person name="Bruce D.C."/>
            <person name="Gibbons H.S."/>
            <person name="Coyne S.R."/>
            <person name="Lo C.C."/>
            <person name="Meincke L."/>
            <person name="Munk A.C."/>
            <person name="Koroleva G.I."/>
            <person name="Rosenzweig C.N."/>
            <person name="Palacios G.F."/>
            <person name="Redden C.L."/>
            <person name="Minogue T.D."/>
            <person name="Chain P.S."/>
        </authorList>
    </citation>
    <scope>NUCLEOTIDE SEQUENCE [LARGE SCALE GENOMIC DNA]</scope>
    <source>
        <strain evidence="3">ATCC 14581 / DSM 32 / JCM 2506 / NBRC 15308 / NCIMB 9376 / NCTC 10342 / NRRL B-14308 / VKM B-512</strain>
    </source>
</reference>